<dbReference type="PANTHER" id="PTHR11922">
    <property type="entry name" value="GMP SYNTHASE-RELATED"/>
    <property type="match status" value="1"/>
</dbReference>
<keyword evidence="7" id="KW-0315">Glutamine amidotransferase</keyword>
<dbReference type="RefSeq" id="WP_005993729.1">
    <property type="nucleotide sequence ID" value="NZ_AECZ01000012.1"/>
</dbReference>
<keyword evidence="5" id="KW-0067">ATP-binding</keyword>
<evidence type="ECO:0000259" key="6">
    <source>
        <dbReference type="PROSITE" id="PS50022"/>
    </source>
</evidence>
<dbReference type="InterPro" id="IPR013783">
    <property type="entry name" value="Ig-like_fold"/>
</dbReference>
<dbReference type="PROSITE" id="PS51273">
    <property type="entry name" value="GATASE_TYPE_1"/>
    <property type="match status" value="1"/>
</dbReference>
<dbReference type="EMBL" id="AECZ01000012">
    <property type="protein sequence ID" value="EFL51208.1"/>
    <property type="molecule type" value="Genomic_DNA"/>
</dbReference>
<dbReference type="Gene3D" id="2.60.40.10">
    <property type="entry name" value="Immunoglobulins"/>
    <property type="match status" value="1"/>
</dbReference>
<dbReference type="InterPro" id="IPR008979">
    <property type="entry name" value="Galactose-bd-like_sf"/>
</dbReference>
<evidence type="ECO:0000313" key="7">
    <source>
        <dbReference type="EMBL" id="EFL51208.1"/>
    </source>
</evidence>
<proteinExistence type="predicted"/>
<dbReference type="Gene3D" id="3.40.50.880">
    <property type="match status" value="1"/>
</dbReference>
<dbReference type="Gene3D" id="2.60.120.260">
    <property type="entry name" value="Galactose-binding domain-like"/>
    <property type="match status" value="1"/>
</dbReference>
<keyword evidence="1" id="KW-0436">Ligase</keyword>
<keyword evidence="4" id="KW-0658">Purine biosynthesis</keyword>
<dbReference type="GO" id="GO:0003921">
    <property type="term" value="F:GMP synthase activity"/>
    <property type="evidence" value="ECO:0007669"/>
    <property type="project" value="TreeGrafter"/>
</dbReference>
<dbReference type="AlphaFoldDB" id="E1JX04"/>
<feature type="domain" description="F5/8 type C" evidence="6">
    <location>
        <begin position="126"/>
        <end position="273"/>
    </location>
</feature>
<dbReference type="InterPro" id="IPR000421">
    <property type="entry name" value="FA58C"/>
</dbReference>
<keyword evidence="7" id="KW-0808">Transferase</keyword>
<evidence type="ECO:0000256" key="5">
    <source>
        <dbReference type="ARBA" id="ARBA00022840"/>
    </source>
</evidence>
<dbReference type="PROSITE" id="PS51257">
    <property type="entry name" value="PROKAR_LIPOPROTEIN"/>
    <property type="match status" value="1"/>
</dbReference>
<protein>
    <submittedName>
        <fullName evidence="7">Glutamine amidotransferase class-I</fullName>
    </submittedName>
</protein>
<dbReference type="SUPFAM" id="SSF49785">
    <property type="entry name" value="Galactose-binding domain-like"/>
    <property type="match status" value="1"/>
</dbReference>
<dbReference type="eggNOG" id="COG0518">
    <property type="taxonomic scope" value="Bacteria"/>
</dbReference>
<evidence type="ECO:0000256" key="3">
    <source>
        <dbReference type="ARBA" id="ARBA00022749"/>
    </source>
</evidence>
<sequence precursor="true">MKSRMLPPLVLTVWIVGLSCAVALAQCPISAPRLTTNPNFDVVVTRVAPVLSFKNATGGQGKRVYEIQLARDKAFAVGRLDYTLPENPEGVSALAISEQKPLADGTRWYWRVRATDEKGAHGPWAVSRFSVDTASDKAFMDLTRAVPVSVKVSSGSDPKNLIDYTDQGLSTQWRAAPPGPDRAWVELDLGRRRTISRIWMLADSGSRDGWPVAFRWLASPDGVAWKEVVKVTDGDTYRFILDVDGVSARFWRLEISDWTGYAPGINELLLYSPGHPPVPSPPSGPYVLVIGNQHNGATFTELAARVHEMVPELATVTVPYYEASMALYEALAKKPVAILLSGNNADYNDLPMFEYNGEFEIIRAAPVPILGICAGHQMLSFASGYTRVRSMGHSDISAMEKPDRYAEIRTLVDDPLFKGLPQPFTAPEVHGWAVYDLPPGFEVVAESTYIQAVRGRDGRLYGTQFHPEIKVSYNQAENVLRRFLRDALSRSQPR</sequence>
<evidence type="ECO:0000256" key="4">
    <source>
        <dbReference type="ARBA" id="ARBA00022755"/>
    </source>
</evidence>
<dbReference type="STRING" id="596151.DesfrDRAFT_2153"/>
<evidence type="ECO:0000256" key="1">
    <source>
        <dbReference type="ARBA" id="ARBA00022598"/>
    </source>
</evidence>
<dbReference type="SUPFAM" id="SSF52317">
    <property type="entry name" value="Class I glutamine amidotransferase-like"/>
    <property type="match status" value="1"/>
</dbReference>
<dbReference type="InterPro" id="IPR017926">
    <property type="entry name" value="GATASE"/>
</dbReference>
<evidence type="ECO:0000313" key="8">
    <source>
        <dbReference type="Proteomes" id="UP000006250"/>
    </source>
</evidence>
<accession>E1JX04</accession>
<keyword evidence="3" id="KW-0332">GMP biosynthesis</keyword>
<dbReference type="Pfam" id="PF00754">
    <property type="entry name" value="F5_F8_type_C"/>
    <property type="match status" value="1"/>
</dbReference>
<comment type="caution">
    <text evidence="7">The sequence shown here is derived from an EMBL/GenBank/DDBJ whole genome shotgun (WGS) entry which is preliminary data.</text>
</comment>
<evidence type="ECO:0000256" key="2">
    <source>
        <dbReference type="ARBA" id="ARBA00022741"/>
    </source>
</evidence>
<name>E1JX04_SOLFR</name>
<dbReference type="GO" id="GO:0005829">
    <property type="term" value="C:cytosol"/>
    <property type="evidence" value="ECO:0007669"/>
    <property type="project" value="TreeGrafter"/>
</dbReference>
<keyword evidence="8" id="KW-1185">Reference proteome</keyword>
<dbReference type="GO" id="GO:0016740">
    <property type="term" value="F:transferase activity"/>
    <property type="evidence" value="ECO:0007669"/>
    <property type="project" value="UniProtKB-KW"/>
</dbReference>
<dbReference type="InterPro" id="IPR029062">
    <property type="entry name" value="Class_I_gatase-like"/>
</dbReference>
<gene>
    <name evidence="7" type="ORF">DesfrDRAFT_2153</name>
</gene>
<dbReference type="Proteomes" id="UP000006250">
    <property type="component" value="Unassembled WGS sequence"/>
</dbReference>
<keyword evidence="2" id="KW-0547">Nucleotide-binding</keyword>
<reference evidence="7 8" key="1">
    <citation type="submission" date="2010-08" db="EMBL/GenBank/DDBJ databases">
        <title>The draft genome of Desulfovibrio fructosovorans JJ.</title>
        <authorList>
            <consortium name="US DOE Joint Genome Institute (JGI-PGF)"/>
            <person name="Lucas S."/>
            <person name="Copeland A."/>
            <person name="Lapidus A."/>
            <person name="Cheng J.-F."/>
            <person name="Bruce D."/>
            <person name="Goodwin L."/>
            <person name="Pitluck S."/>
            <person name="Land M.L."/>
            <person name="Hauser L."/>
            <person name="Chang Y.-J."/>
            <person name="Jeffries C."/>
            <person name="Wall J.D."/>
            <person name="Stahl D.A."/>
            <person name="Arkin A.P."/>
            <person name="Dehal P."/>
            <person name="Stolyar S.M."/>
            <person name="Hazen T.C."/>
            <person name="Woyke T.J."/>
        </authorList>
    </citation>
    <scope>NUCLEOTIDE SEQUENCE [LARGE SCALE GENOMIC DNA]</scope>
    <source>
        <strain evidence="7 8">JJ</strain>
    </source>
</reference>
<dbReference type="GO" id="GO:0005524">
    <property type="term" value="F:ATP binding"/>
    <property type="evidence" value="ECO:0007669"/>
    <property type="project" value="UniProtKB-KW"/>
</dbReference>
<organism evidence="7 8">
    <name type="scientific">Solidesulfovibrio fructosivorans JJ]</name>
    <dbReference type="NCBI Taxonomy" id="596151"/>
    <lineage>
        <taxon>Bacteria</taxon>
        <taxon>Pseudomonadati</taxon>
        <taxon>Thermodesulfobacteriota</taxon>
        <taxon>Desulfovibrionia</taxon>
        <taxon>Desulfovibrionales</taxon>
        <taxon>Desulfovibrionaceae</taxon>
        <taxon>Solidesulfovibrio</taxon>
    </lineage>
</organism>
<dbReference type="PANTHER" id="PTHR11922:SF2">
    <property type="entry name" value="GMP SYNTHASE [GLUTAMINE-HYDROLYZING]"/>
    <property type="match status" value="1"/>
</dbReference>
<dbReference type="Pfam" id="PF00117">
    <property type="entry name" value="GATase"/>
    <property type="match status" value="1"/>
</dbReference>
<dbReference type="PROSITE" id="PS50022">
    <property type="entry name" value="FA58C_3"/>
    <property type="match status" value="1"/>
</dbReference>